<organism evidence="1 2">
    <name type="scientific">Canavalia gladiata</name>
    <name type="common">Sword bean</name>
    <name type="synonym">Dolichos gladiatus</name>
    <dbReference type="NCBI Taxonomy" id="3824"/>
    <lineage>
        <taxon>Eukaryota</taxon>
        <taxon>Viridiplantae</taxon>
        <taxon>Streptophyta</taxon>
        <taxon>Embryophyta</taxon>
        <taxon>Tracheophyta</taxon>
        <taxon>Spermatophyta</taxon>
        <taxon>Magnoliopsida</taxon>
        <taxon>eudicotyledons</taxon>
        <taxon>Gunneridae</taxon>
        <taxon>Pentapetalae</taxon>
        <taxon>rosids</taxon>
        <taxon>fabids</taxon>
        <taxon>Fabales</taxon>
        <taxon>Fabaceae</taxon>
        <taxon>Papilionoideae</taxon>
        <taxon>50 kb inversion clade</taxon>
        <taxon>NPAAA clade</taxon>
        <taxon>indigoferoid/millettioid clade</taxon>
        <taxon>Phaseoleae</taxon>
        <taxon>Canavalia</taxon>
    </lineage>
</organism>
<dbReference type="EMBL" id="JAYMYQ010000003">
    <property type="protein sequence ID" value="KAK7345933.1"/>
    <property type="molecule type" value="Genomic_DNA"/>
</dbReference>
<gene>
    <name evidence="1" type="ORF">VNO77_16549</name>
</gene>
<keyword evidence="2" id="KW-1185">Reference proteome</keyword>
<protein>
    <submittedName>
        <fullName evidence="1">Uncharacterized protein</fullName>
    </submittedName>
</protein>
<dbReference type="Proteomes" id="UP001367508">
    <property type="component" value="Unassembled WGS sequence"/>
</dbReference>
<evidence type="ECO:0000313" key="2">
    <source>
        <dbReference type="Proteomes" id="UP001367508"/>
    </source>
</evidence>
<evidence type="ECO:0000313" key="1">
    <source>
        <dbReference type="EMBL" id="KAK7345933.1"/>
    </source>
</evidence>
<accession>A0AAN9QWQ6</accession>
<reference evidence="1 2" key="1">
    <citation type="submission" date="2024-01" db="EMBL/GenBank/DDBJ databases">
        <title>The genomes of 5 underutilized Papilionoideae crops provide insights into root nodulation and disease resistanc.</title>
        <authorList>
            <person name="Jiang F."/>
        </authorList>
    </citation>
    <scope>NUCLEOTIDE SEQUENCE [LARGE SCALE GENOMIC DNA]</scope>
    <source>
        <strain evidence="1">LVBAO_FW01</strain>
        <tissue evidence="1">Leaves</tissue>
    </source>
</reference>
<proteinExistence type="predicted"/>
<comment type="caution">
    <text evidence="1">The sequence shown here is derived from an EMBL/GenBank/DDBJ whole genome shotgun (WGS) entry which is preliminary data.</text>
</comment>
<name>A0AAN9QWQ6_CANGL</name>
<sequence>MFLSILFEINNKKFHVLFLFLYWITDLSVIMRGRSWEKMVFWSHCNVEFLNRMDLHCNSACIDIKAHVLFKVHMEFMTV</sequence>
<dbReference type="AlphaFoldDB" id="A0AAN9QWQ6"/>